<evidence type="ECO:0000256" key="6">
    <source>
        <dbReference type="SAM" id="Coils"/>
    </source>
</evidence>
<dbReference type="Pfam" id="PF13188">
    <property type="entry name" value="PAS_8"/>
    <property type="match status" value="1"/>
</dbReference>
<dbReference type="FunFam" id="1.10.287.130:FF:000158">
    <property type="entry name" value="Hybrid sensor histidine kinase/response regulator"/>
    <property type="match status" value="1"/>
</dbReference>
<dbReference type="InterPro" id="IPR000014">
    <property type="entry name" value="PAS"/>
</dbReference>
<dbReference type="Gene3D" id="3.40.50.2300">
    <property type="match status" value="2"/>
</dbReference>
<dbReference type="Gene3D" id="3.30.565.10">
    <property type="entry name" value="Histidine kinase-like ATPase, C-terminal domain"/>
    <property type="match status" value="1"/>
</dbReference>
<dbReference type="PANTHER" id="PTHR45339">
    <property type="entry name" value="HYBRID SIGNAL TRANSDUCTION HISTIDINE KINASE J"/>
    <property type="match status" value="1"/>
</dbReference>
<keyword evidence="6" id="KW-0175">Coiled coil</keyword>
<dbReference type="SUPFAM" id="SSF55874">
    <property type="entry name" value="ATPase domain of HSP90 chaperone/DNA topoisomerase II/histidine kinase"/>
    <property type="match status" value="1"/>
</dbReference>
<dbReference type="SMART" id="SM00387">
    <property type="entry name" value="HATPase_c"/>
    <property type="match status" value="1"/>
</dbReference>
<dbReference type="Proteomes" id="UP000229498">
    <property type="component" value="Unassembled WGS sequence"/>
</dbReference>
<evidence type="ECO:0000256" key="4">
    <source>
        <dbReference type="ARBA" id="ARBA00023012"/>
    </source>
</evidence>
<feature type="domain" description="PAC" evidence="11">
    <location>
        <begin position="195"/>
        <end position="247"/>
    </location>
</feature>
<dbReference type="InterPro" id="IPR003661">
    <property type="entry name" value="HisK_dim/P_dom"/>
</dbReference>
<keyword evidence="12" id="KW-0418">Kinase</keyword>
<dbReference type="CDD" id="cd00082">
    <property type="entry name" value="HisKA"/>
    <property type="match status" value="1"/>
</dbReference>
<evidence type="ECO:0000259" key="11">
    <source>
        <dbReference type="PROSITE" id="PS50113"/>
    </source>
</evidence>
<evidence type="ECO:0000256" key="7">
    <source>
        <dbReference type="SAM" id="Phobius"/>
    </source>
</evidence>
<evidence type="ECO:0000256" key="2">
    <source>
        <dbReference type="ARBA" id="ARBA00012438"/>
    </source>
</evidence>
<dbReference type="PRINTS" id="PR00344">
    <property type="entry name" value="BCTRLSENSOR"/>
</dbReference>
<dbReference type="SMART" id="SM00448">
    <property type="entry name" value="REC"/>
    <property type="match status" value="2"/>
</dbReference>
<dbReference type="AlphaFoldDB" id="A0A2M9FYY3"/>
<feature type="modified residue" description="4-aspartylphosphate" evidence="5">
    <location>
        <position position="703"/>
    </location>
</feature>
<keyword evidence="3 5" id="KW-0597">Phosphoprotein</keyword>
<protein>
    <recommendedName>
        <fullName evidence="2">histidine kinase</fullName>
        <ecNumber evidence="2">2.7.13.3</ecNumber>
    </recommendedName>
</protein>
<dbReference type="PROSITE" id="PS50110">
    <property type="entry name" value="RESPONSE_REGULATORY"/>
    <property type="match status" value="2"/>
</dbReference>
<dbReference type="PROSITE" id="PS50113">
    <property type="entry name" value="PAC"/>
    <property type="match status" value="1"/>
</dbReference>
<accession>A0A2M9FYY3</accession>
<evidence type="ECO:0000256" key="3">
    <source>
        <dbReference type="ARBA" id="ARBA00022553"/>
    </source>
</evidence>
<evidence type="ECO:0000313" key="12">
    <source>
        <dbReference type="EMBL" id="PJK28673.1"/>
    </source>
</evidence>
<feature type="transmembrane region" description="Helical" evidence="7">
    <location>
        <begin position="63"/>
        <end position="84"/>
    </location>
</feature>
<dbReference type="EMBL" id="PHIG01000039">
    <property type="protein sequence ID" value="PJK28673.1"/>
    <property type="molecule type" value="Genomic_DNA"/>
</dbReference>
<dbReference type="Gene3D" id="3.30.450.20">
    <property type="entry name" value="PAS domain"/>
    <property type="match status" value="1"/>
</dbReference>
<gene>
    <name evidence="12" type="ORF">CVT23_15120</name>
</gene>
<dbReference type="InterPro" id="IPR003594">
    <property type="entry name" value="HATPase_dom"/>
</dbReference>
<dbReference type="Gene3D" id="1.10.287.130">
    <property type="match status" value="1"/>
</dbReference>
<sequence length="779" mass="85221">MTQRRGGTVQSEILVIDIDPNKSYQRHSLGRLRYFAPLLAVAGIGVIIWIFNADIFAGEDEVVIGPKSIAALVITVVLIMGVLIEDARRKYMRLNVQARRMSEMADRLSETVEALNDMNATLRANEERYRGLVETQRDLILRLDLKGELTFANEALADTFGVRPESEARRFTPEIDAGEGSEPFDMERVLRPPYRASYDQRVRTQYGWRWISWEDVALRDPDGRIKEIQRVGRDVTDRKRTEQELAEARDAAEAANRAKSGFLATMSHEIRTPMNGVIGMTSLLLDTRLTPEQRNYAEAVQESGQSLLTLINDILDFSKIEAGFLELEEIDVDIAGQAEKIAELLAPKAFERGIEIATQIDPDVPRHLIGDPGRLRQALVNLVGNAVKFTHEGGVVIAIRLLRDHGFKVTLRAEVIDSGIGVPAEKQKTLFEEFTQVDSSVSRRYGGTGLGLAITRRIVEKMNGQIGIISEEGKGSTFWFEIDLVKARGAGAPAAEARLDGLKVLIADENHISRWVLSDHVIDAGGAADTARTGKEALAKLAQASADGAPYGAVLFDGGMADLGGQAFVEAVRANPAIAATRLVIAVPASRRGETDEFRSWGYDAYLIKPIRRRSLHQFLLGGEQDTAAGTLQAGAADAPAGRPEGAVETGPLNILLAEDNEINQMLALALLGKRGHKVQAVVNGAEAVQAVRDGDFDLVLMDIHMPEVDGLEATRQIRTLDGGREIPIIALTANAMAEDKQMCLDAGMDDYLAKPINEAVLNETLNHWRAGRGAGPRE</sequence>
<organism evidence="12 13">
    <name type="scientific">Minwuia thermotolerans</name>
    <dbReference type="NCBI Taxonomy" id="2056226"/>
    <lineage>
        <taxon>Bacteria</taxon>
        <taxon>Pseudomonadati</taxon>
        <taxon>Pseudomonadota</taxon>
        <taxon>Alphaproteobacteria</taxon>
        <taxon>Minwuiales</taxon>
        <taxon>Minwuiaceae</taxon>
        <taxon>Minwuia</taxon>
    </lineage>
</organism>
<dbReference type="InterPro" id="IPR001789">
    <property type="entry name" value="Sig_transdc_resp-reg_receiver"/>
</dbReference>
<dbReference type="InterPro" id="IPR035965">
    <property type="entry name" value="PAS-like_dom_sf"/>
</dbReference>
<dbReference type="Pfam" id="PF00512">
    <property type="entry name" value="HisKA"/>
    <property type="match status" value="1"/>
</dbReference>
<evidence type="ECO:0000256" key="1">
    <source>
        <dbReference type="ARBA" id="ARBA00000085"/>
    </source>
</evidence>
<dbReference type="InterPro" id="IPR036890">
    <property type="entry name" value="HATPase_C_sf"/>
</dbReference>
<dbReference type="CDD" id="cd16922">
    <property type="entry name" value="HATPase_EvgS-ArcB-TorS-like"/>
    <property type="match status" value="1"/>
</dbReference>
<feature type="modified residue" description="4-aspartylphosphate" evidence="5">
    <location>
        <position position="557"/>
    </location>
</feature>
<dbReference type="InterPro" id="IPR011006">
    <property type="entry name" value="CheY-like_superfamily"/>
</dbReference>
<dbReference type="Pfam" id="PF02518">
    <property type="entry name" value="HATPase_c"/>
    <property type="match status" value="1"/>
</dbReference>
<keyword evidence="7" id="KW-0812">Transmembrane</keyword>
<proteinExistence type="predicted"/>
<dbReference type="SUPFAM" id="SSF52172">
    <property type="entry name" value="CheY-like"/>
    <property type="match status" value="2"/>
</dbReference>
<dbReference type="CDD" id="cd17546">
    <property type="entry name" value="REC_hyHK_CKI1_RcsC-like"/>
    <property type="match status" value="1"/>
</dbReference>
<evidence type="ECO:0000256" key="5">
    <source>
        <dbReference type="PROSITE-ProRule" id="PRU00169"/>
    </source>
</evidence>
<dbReference type="FunFam" id="3.30.565.10:FF:000010">
    <property type="entry name" value="Sensor histidine kinase RcsC"/>
    <property type="match status" value="1"/>
</dbReference>
<dbReference type="PROSITE" id="PS50109">
    <property type="entry name" value="HIS_KIN"/>
    <property type="match status" value="1"/>
</dbReference>
<dbReference type="GO" id="GO:0000155">
    <property type="term" value="F:phosphorelay sensor kinase activity"/>
    <property type="evidence" value="ECO:0007669"/>
    <property type="project" value="InterPro"/>
</dbReference>
<feature type="domain" description="Histidine kinase" evidence="8">
    <location>
        <begin position="265"/>
        <end position="486"/>
    </location>
</feature>
<keyword evidence="13" id="KW-1185">Reference proteome</keyword>
<dbReference type="InterPro" id="IPR036097">
    <property type="entry name" value="HisK_dim/P_sf"/>
</dbReference>
<dbReference type="InterPro" id="IPR004358">
    <property type="entry name" value="Sig_transdc_His_kin-like_C"/>
</dbReference>
<dbReference type="Pfam" id="PF00072">
    <property type="entry name" value="Response_reg"/>
    <property type="match status" value="1"/>
</dbReference>
<evidence type="ECO:0000259" key="9">
    <source>
        <dbReference type="PROSITE" id="PS50110"/>
    </source>
</evidence>
<comment type="caution">
    <text evidence="12">The sequence shown here is derived from an EMBL/GenBank/DDBJ whole genome shotgun (WGS) entry which is preliminary data.</text>
</comment>
<dbReference type="NCBIfam" id="TIGR00229">
    <property type="entry name" value="sensory_box"/>
    <property type="match status" value="1"/>
</dbReference>
<reference evidence="12 13" key="1">
    <citation type="submission" date="2017-11" db="EMBL/GenBank/DDBJ databases">
        <title>Draft genome sequence of Rhizobiales bacterium SY3-13.</title>
        <authorList>
            <person name="Sun C."/>
        </authorList>
    </citation>
    <scope>NUCLEOTIDE SEQUENCE [LARGE SCALE GENOMIC DNA]</scope>
    <source>
        <strain evidence="12 13">SY3-13</strain>
    </source>
</reference>
<keyword evidence="7" id="KW-1133">Transmembrane helix</keyword>
<dbReference type="SUPFAM" id="SSF47384">
    <property type="entry name" value="Homodimeric domain of signal transducing histidine kinase"/>
    <property type="match status" value="1"/>
</dbReference>
<dbReference type="InterPro" id="IPR000700">
    <property type="entry name" value="PAS-assoc_C"/>
</dbReference>
<keyword evidence="12" id="KW-0808">Transferase</keyword>
<feature type="coiled-coil region" evidence="6">
    <location>
        <begin position="84"/>
        <end position="125"/>
    </location>
</feature>
<feature type="domain" description="Response regulatory" evidence="9">
    <location>
        <begin position="503"/>
        <end position="624"/>
    </location>
</feature>
<dbReference type="CDD" id="cd00130">
    <property type="entry name" value="PAS"/>
    <property type="match status" value="1"/>
</dbReference>
<evidence type="ECO:0000259" key="10">
    <source>
        <dbReference type="PROSITE" id="PS50112"/>
    </source>
</evidence>
<dbReference type="PANTHER" id="PTHR45339:SF1">
    <property type="entry name" value="HYBRID SIGNAL TRANSDUCTION HISTIDINE KINASE J"/>
    <property type="match status" value="1"/>
</dbReference>
<name>A0A2M9FYY3_9PROT</name>
<keyword evidence="7" id="KW-0472">Membrane</keyword>
<feature type="transmembrane region" description="Helical" evidence="7">
    <location>
        <begin position="32"/>
        <end position="51"/>
    </location>
</feature>
<keyword evidence="4" id="KW-0902">Two-component regulatory system</keyword>
<comment type="catalytic activity">
    <reaction evidence="1">
        <text>ATP + protein L-histidine = ADP + protein N-phospho-L-histidine.</text>
        <dbReference type="EC" id="2.7.13.3"/>
    </reaction>
</comment>
<dbReference type="SUPFAM" id="SSF55785">
    <property type="entry name" value="PYP-like sensor domain (PAS domain)"/>
    <property type="match status" value="1"/>
</dbReference>
<dbReference type="EC" id="2.7.13.3" evidence="2"/>
<evidence type="ECO:0000259" key="8">
    <source>
        <dbReference type="PROSITE" id="PS50109"/>
    </source>
</evidence>
<dbReference type="PROSITE" id="PS50112">
    <property type="entry name" value="PAS"/>
    <property type="match status" value="1"/>
</dbReference>
<feature type="domain" description="PAS" evidence="10">
    <location>
        <begin position="125"/>
        <end position="166"/>
    </location>
</feature>
<dbReference type="SMART" id="SM00388">
    <property type="entry name" value="HisKA"/>
    <property type="match status" value="1"/>
</dbReference>
<feature type="domain" description="Response regulatory" evidence="9">
    <location>
        <begin position="654"/>
        <end position="770"/>
    </location>
</feature>
<dbReference type="InterPro" id="IPR005467">
    <property type="entry name" value="His_kinase_dom"/>
</dbReference>
<evidence type="ECO:0000313" key="13">
    <source>
        <dbReference type="Proteomes" id="UP000229498"/>
    </source>
</evidence>